<reference evidence="2 3" key="1">
    <citation type="submission" date="2018-07" db="EMBL/GenBank/DDBJ databases">
        <title>Halomonas rutogse sp. nov., isolated from Lake TangqianCo on Tibetan Plateau.</title>
        <authorList>
            <person name="Lu H."/>
            <person name="Xing P."/>
            <person name="Wu Q."/>
        </authorList>
    </citation>
    <scope>NUCLEOTIDE SEQUENCE [LARGE SCALE GENOMIC DNA]</scope>
    <source>
        <strain evidence="2 3">TQ8S</strain>
    </source>
</reference>
<proteinExistence type="predicted"/>
<evidence type="ECO:0000313" key="3">
    <source>
        <dbReference type="Proteomes" id="UP000253204"/>
    </source>
</evidence>
<protein>
    <submittedName>
        <fullName evidence="2">HEAT repeat domain-containing protein</fullName>
    </submittedName>
</protein>
<keyword evidence="1" id="KW-0472">Membrane</keyword>
<comment type="caution">
    <text evidence="2">The sequence shown here is derived from an EMBL/GenBank/DDBJ whole genome shotgun (WGS) entry which is preliminary data.</text>
</comment>
<gene>
    <name evidence="2" type="ORF">DU506_07300</name>
</gene>
<organism evidence="2 3">
    <name type="scientific">Vreelandella rituensis</name>
    <dbReference type="NCBI Taxonomy" id="2282306"/>
    <lineage>
        <taxon>Bacteria</taxon>
        <taxon>Pseudomonadati</taxon>
        <taxon>Pseudomonadota</taxon>
        <taxon>Gammaproteobacteria</taxon>
        <taxon>Oceanospirillales</taxon>
        <taxon>Halomonadaceae</taxon>
        <taxon>Vreelandella</taxon>
    </lineage>
</organism>
<sequence>MAWRSLLALACLGLGLVCETMALHNAVNLSAEVALILHGLATSLLTPGIYFLLPERYRYPKPGALAFIGSSILFLPGLGVLGMLVALLPGLYLARIRRASEWAPLERPDLPFRPVLSAAPESAVMRDGLAAVLAHFDDPRQRQDAITACRHLPHRQAIPLLQQGLTDVNDEVRLLAYAMLNTTERELDSRIQEMEAASVADSHGHRSEALAELYWDYGYLGLAQGSTVKHLLDCALEHIDQAIACRPTAQRWLLRGRICRKQGHYDAAQVAFDHCERLGLSDDDLAPQRAELAFLRRRFAEVSVELRRLSKDAATQPPLGSIVEYWQ</sequence>
<name>A0A368U7N7_9GAMM</name>
<dbReference type="SUPFAM" id="SSF48452">
    <property type="entry name" value="TPR-like"/>
    <property type="match status" value="1"/>
</dbReference>
<feature type="transmembrane region" description="Helical" evidence="1">
    <location>
        <begin position="65"/>
        <end position="88"/>
    </location>
</feature>
<dbReference type="OrthoDB" id="5393896at2"/>
<dbReference type="EMBL" id="QPIJ01000012">
    <property type="protein sequence ID" value="RCV92506.1"/>
    <property type="molecule type" value="Genomic_DNA"/>
</dbReference>
<keyword evidence="3" id="KW-1185">Reference proteome</keyword>
<feature type="transmembrane region" description="Helical" evidence="1">
    <location>
        <begin position="32"/>
        <end position="53"/>
    </location>
</feature>
<evidence type="ECO:0000256" key="1">
    <source>
        <dbReference type="SAM" id="Phobius"/>
    </source>
</evidence>
<dbReference type="InterPro" id="IPR011990">
    <property type="entry name" value="TPR-like_helical_dom_sf"/>
</dbReference>
<dbReference type="Gene3D" id="1.25.40.10">
    <property type="entry name" value="Tetratricopeptide repeat domain"/>
    <property type="match status" value="1"/>
</dbReference>
<dbReference type="RefSeq" id="WP_114486279.1">
    <property type="nucleotide sequence ID" value="NZ_CBCSHM010000008.1"/>
</dbReference>
<keyword evidence="1" id="KW-0812">Transmembrane</keyword>
<dbReference type="Proteomes" id="UP000253204">
    <property type="component" value="Unassembled WGS sequence"/>
</dbReference>
<accession>A0A368U7N7</accession>
<dbReference type="AlphaFoldDB" id="A0A368U7N7"/>
<evidence type="ECO:0000313" key="2">
    <source>
        <dbReference type="EMBL" id="RCV92506.1"/>
    </source>
</evidence>
<keyword evidence="1" id="KW-1133">Transmembrane helix</keyword>